<keyword evidence="7 8" id="KW-0275">Fatty acid biosynthesis</keyword>
<keyword evidence="6" id="KW-0443">Lipid metabolism</keyword>
<dbReference type="InterPro" id="IPR002347">
    <property type="entry name" value="SDR_fam"/>
</dbReference>
<dbReference type="InterPro" id="IPR036291">
    <property type="entry name" value="NAD(P)-bd_dom_sf"/>
</dbReference>
<evidence type="ECO:0000256" key="5">
    <source>
        <dbReference type="ARBA" id="ARBA00023002"/>
    </source>
</evidence>
<evidence type="ECO:0000256" key="3">
    <source>
        <dbReference type="ARBA" id="ARBA00022516"/>
    </source>
</evidence>
<evidence type="ECO:0000256" key="1">
    <source>
        <dbReference type="ARBA" id="ARBA00005194"/>
    </source>
</evidence>
<evidence type="ECO:0000256" key="4">
    <source>
        <dbReference type="ARBA" id="ARBA00022832"/>
    </source>
</evidence>
<evidence type="ECO:0000256" key="2">
    <source>
        <dbReference type="ARBA" id="ARBA00009233"/>
    </source>
</evidence>
<keyword evidence="3 8" id="KW-0444">Lipid biosynthesis</keyword>
<keyword evidence="8" id="KW-0520">NAD</keyword>
<dbReference type="PANTHER" id="PTHR43159">
    <property type="entry name" value="ENOYL-[ACYL-CARRIER-PROTEIN] REDUCTASE"/>
    <property type="match status" value="1"/>
</dbReference>
<keyword evidence="4" id="KW-0276">Fatty acid metabolism</keyword>
<dbReference type="SUPFAM" id="SSF51735">
    <property type="entry name" value="NAD(P)-binding Rossmann-fold domains"/>
    <property type="match status" value="1"/>
</dbReference>
<evidence type="ECO:0000256" key="8">
    <source>
        <dbReference type="PIRNR" id="PIRNR000094"/>
    </source>
</evidence>
<keyword evidence="5 8" id="KW-0560">Oxidoreductase</keyword>
<proteinExistence type="inferred from homology"/>
<dbReference type="PIRSF" id="PIRSF000094">
    <property type="entry name" value="Enoyl-ACP_rdct"/>
    <property type="match status" value="1"/>
</dbReference>
<evidence type="ECO:0000313" key="10">
    <source>
        <dbReference type="Proteomes" id="UP001595791"/>
    </source>
</evidence>
<comment type="caution">
    <text evidence="9">The sequence shown here is derived from an EMBL/GenBank/DDBJ whole genome shotgun (WGS) entry which is preliminary data.</text>
</comment>
<comment type="pathway">
    <text evidence="1">Lipid metabolism; fatty acid biosynthesis.</text>
</comment>
<accession>A0ABV8MP81</accession>
<gene>
    <name evidence="9" type="primary">fabI</name>
    <name evidence="9" type="ORF">ACFOW7_06120</name>
</gene>
<evidence type="ECO:0000256" key="6">
    <source>
        <dbReference type="ARBA" id="ARBA00023098"/>
    </source>
</evidence>
<protein>
    <recommendedName>
        <fullName evidence="8">Enoyl-[acyl-carrier-protein] reductase [NADH]</fullName>
        <ecNumber evidence="8">1.3.1.9</ecNumber>
    </recommendedName>
</protein>
<dbReference type="PANTHER" id="PTHR43159:SF2">
    <property type="entry name" value="ENOYL-[ACYL-CARRIER-PROTEIN] REDUCTASE [NADH], CHLOROPLASTIC"/>
    <property type="match status" value="1"/>
</dbReference>
<dbReference type="Pfam" id="PF13561">
    <property type="entry name" value="adh_short_C2"/>
    <property type="match status" value="1"/>
</dbReference>
<evidence type="ECO:0000313" key="9">
    <source>
        <dbReference type="EMBL" id="MFC4158933.1"/>
    </source>
</evidence>
<comment type="catalytic activity">
    <reaction evidence="8">
        <text>a 2,3-saturated acyl-[ACP] + NAD(+) = a (2E)-enoyl-[ACP] + NADH + H(+)</text>
        <dbReference type="Rhea" id="RHEA:10240"/>
        <dbReference type="Rhea" id="RHEA-COMP:9925"/>
        <dbReference type="Rhea" id="RHEA-COMP:9926"/>
        <dbReference type="ChEBI" id="CHEBI:15378"/>
        <dbReference type="ChEBI" id="CHEBI:57540"/>
        <dbReference type="ChEBI" id="CHEBI:57945"/>
        <dbReference type="ChEBI" id="CHEBI:78784"/>
        <dbReference type="ChEBI" id="CHEBI:78785"/>
        <dbReference type="EC" id="1.3.1.9"/>
    </reaction>
</comment>
<evidence type="ECO:0000256" key="7">
    <source>
        <dbReference type="ARBA" id="ARBA00023160"/>
    </source>
</evidence>
<dbReference type="EC" id="1.3.1.9" evidence="8"/>
<dbReference type="Gene3D" id="3.40.50.720">
    <property type="entry name" value="NAD(P)-binding Rossmann-like Domain"/>
    <property type="match status" value="1"/>
</dbReference>
<organism evidence="9 10">
    <name type="scientific">Chitinimonas lacunae</name>
    <dbReference type="NCBI Taxonomy" id="1963018"/>
    <lineage>
        <taxon>Bacteria</taxon>
        <taxon>Pseudomonadati</taxon>
        <taxon>Pseudomonadota</taxon>
        <taxon>Betaproteobacteria</taxon>
        <taxon>Neisseriales</taxon>
        <taxon>Chitinibacteraceae</taxon>
        <taxon>Chitinimonas</taxon>
    </lineage>
</organism>
<dbReference type="EMBL" id="JBHSBU010000001">
    <property type="protein sequence ID" value="MFC4158933.1"/>
    <property type="molecule type" value="Genomic_DNA"/>
</dbReference>
<name>A0ABV8MP81_9NEIS</name>
<reference evidence="10" key="1">
    <citation type="journal article" date="2019" name="Int. J. Syst. Evol. Microbiol.">
        <title>The Global Catalogue of Microorganisms (GCM) 10K type strain sequencing project: providing services to taxonomists for standard genome sequencing and annotation.</title>
        <authorList>
            <consortium name="The Broad Institute Genomics Platform"/>
            <consortium name="The Broad Institute Genome Sequencing Center for Infectious Disease"/>
            <person name="Wu L."/>
            <person name="Ma J."/>
        </authorList>
    </citation>
    <scope>NUCLEOTIDE SEQUENCE [LARGE SCALE GENOMIC DNA]</scope>
    <source>
        <strain evidence="10">LMG 29894</strain>
    </source>
</reference>
<keyword evidence="10" id="KW-1185">Reference proteome</keyword>
<comment type="similarity">
    <text evidence="2 8">Belongs to the short-chain dehydrogenases/reductases (SDR) family. FabI subfamily.</text>
</comment>
<dbReference type="NCBIfam" id="NF005717">
    <property type="entry name" value="PRK07533.1"/>
    <property type="match status" value="1"/>
</dbReference>
<dbReference type="PRINTS" id="PR00081">
    <property type="entry name" value="GDHRDH"/>
</dbReference>
<dbReference type="CDD" id="cd05372">
    <property type="entry name" value="ENR_SDR"/>
    <property type="match status" value="1"/>
</dbReference>
<dbReference type="RefSeq" id="WP_378162140.1">
    <property type="nucleotide sequence ID" value="NZ_JBHSBU010000001.1"/>
</dbReference>
<dbReference type="Proteomes" id="UP001595791">
    <property type="component" value="Unassembled WGS sequence"/>
</dbReference>
<dbReference type="InterPro" id="IPR014358">
    <property type="entry name" value="Enoyl-ACP_Rdtase_NADH"/>
</dbReference>
<sequence>MFSLAGRRGLVVGIANEHSIAWGCARACHTAGAEIAATYLNAKAERFVRPLAESIDCPIILPCDLEQPGQLEAVFGAIAEHWGRLDFLIHSVAYAPLEQLHGRVVDCDSAAFLRAMDVSCHSLIRMAKQAEALMPEGGTILTMSYYGAEKVVEHYGMMGPVKAALEATVRYLAYELAARHIRVHALSPGPMPTRAASGLAHFDELLAQAVAKSPLHTLATPDDVGALSAFLVSDAARNLTGSVFHIDAGYNIVD</sequence>